<dbReference type="PANTHER" id="PTHR30086:SF20">
    <property type="entry name" value="ARGININE EXPORTER PROTEIN ARGO-RELATED"/>
    <property type="match status" value="1"/>
</dbReference>
<evidence type="ECO:0000256" key="3">
    <source>
        <dbReference type="ARBA" id="ARBA00022692"/>
    </source>
</evidence>
<evidence type="ECO:0000256" key="4">
    <source>
        <dbReference type="ARBA" id="ARBA00022989"/>
    </source>
</evidence>
<gene>
    <name evidence="7" type="ORF">BRM3_10985</name>
</gene>
<dbReference type="Proteomes" id="UP001164305">
    <property type="component" value="Chromosome"/>
</dbReference>
<dbReference type="RefSeq" id="WP_263593351.1">
    <property type="nucleotide sequence ID" value="NZ_CP107020.1"/>
</dbReference>
<protein>
    <submittedName>
        <fullName evidence="7">LysE family translocator</fullName>
    </submittedName>
</protein>
<name>A0ABY6G0D5_9MICO</name>
<keyword evidence="5 6" id="KW-0472">Membrane</keyword>
<evidence type="ECO:0000256" key="1">
    <source>
        <dbReference type="ARBA" id="ARBA00004651"/>
    </source>
</evidence>
<feature type="transmembrane region" description="Helical" evidence="6">
    <location>
        <begin position="144"/>
        <end position="167"/>
    </location>
</feature>
<feature type="transmembrane region" description="Helical" evidence="6">
    <location>
        <begin position="41"/>
        <end position="62"/>
    </location>
</feature>
<evidence type="ECO:0000256" key="5">
    <source>
        <dbReference type="ARBA" id="ARBA00023136"/>
    </source>
</evidence>
<reference evidence="7" key="1">
    <citation type="submission" date="2022-10" db="EMBL/GenBank/DDBJ databases">
        <title>Whole-Genome Sequencing of Brachybacterium huguangmaarense BRM-3, Isolated from Betula schmidtii.</title>
        <authorList>
            <person name="Haam D."/>
        </authorList>
    </citation>
    <scope>NUCLEOTIDE SEQUENCE</scope>
    <source>
        <strain evidence="7">BRM-3</strain>
    </source>
</reference>
<evidence type="ECO:0000256" key="2">
    <source>
        <dbReference type="ARBA" id="ARBA00022475"/>
    </source>
</evidence>
<organism evidence="7 8">
    <name type="scientific">Brachybacterium huguangmaarense</name>
    <dbReference type="NCBI Taxonomy" id="1652028"/>
    <lineage>
        <taxon>Bacteria</taxon>
        <taxon>Bacillati</taxon>
        <taxon>Actinomycetota</taxon>
        <taxon>Actinomycetes</taxon>
        <taxon>Micrococcales</taxon>
        <taxon>Dermabacteraceae</taxon>
        <taxon>Brachybacterium</taxon>
    </lineage>
</organism>
<keyword evidence="2" id="KW-1003">Cell membrane</keyword>
<evidence type="ECO:0000313" key="7">
    <source>
        <dbReference type="EMBL" id="UYG16138.1"/>
    </source>
</evidence>
<evidence type="ECO:0000313" key="8">
    <source>
        <dbReference type="Proteomes" id="UP001164305"/>
    </source>
</evidence>
<feature type="transmembrane region" description="Helical" evidence="6">
    <location>
        <begin position="6"/>
        <end position="29"/>
    </location>
</feature>
<dbReference type="Pfam" id="PF01810">
    <property type="entry name" value="LysE"/>
    <property type="match status" value="1"/>
</dbReference>
<keyword evidence="3 6" id="KW-0812">Transmembrane</keyword>
<evidence type="ECO:0000256" key="6">
    <source>
        <dbReference type="SAM" id="Phobius"/>
    </source>
</evidence>
<sequence>MEWSLVGQFWAIALALALTPGADWAYAIASGLRARSAAPSVLGMACGYVVVVVAVAVGIGALMTACPVALTALTLAGAGYLILLGCGALLSRAEQLRASDRALGDDVAVQFARGAGVAIINPKGVLLLIALLPQFTSATGWPSAAQMLVLGGLHVLDITVIYFGVALGGRRLLSARPRASAAVTRVSGVLMILLGGGILVEQLVGML</sequence>
<proteinExistence type="predicted"/>
<keyword evidence="8" id="KW-1185">Reference proteome</keyword>
<dbReference type="PANTHER" id="PTHR30086">
    <property type="entry name" value="ARGININE EXPORTER PROTEIN ARGO"/>
    <property type="match status" value="1"/>
</dbReference>
<dbReference type="InterPro" id="IPR001123">
    <property type="entry name" value="LeuE-type"/>
</dbReference>
<feature type="transmembrane region" description="Helical" evidence="6">
    <location>
        <begin position="68"/>
        <end position="90"/>
    </location>
</feature>
<feature type="transmembrane region" description="Helical" evidence="6">
    <location>
        <begin position="111"/>
        <end position="132"/>
    </location>
</feature>
<comment type="subcellular location">
    <subcellularLocation>
        <location evidence="1">Cell membrane</location>
        <topology evidence="1">Multi-pass membrane protein</topology>
    </subcellularLocation>
</comment>
<feature type="transmembrane region" description="Helical" evidence="6">
    <location>
        <begin position="179"/>
        <end position="200"/>
    </location>
</feature>
<accession>A0ABY6G0D5</accession>
<dbReference type="EMBL" id="CP107020">
    <property type="protein sequence ID" value="UYG16138.1"/>
    <property type="molecule type" value="Genomic_DNA"/>
</dbReference>
<keyword evidence="4 6" id="KW-1133">Transmembrane helix</keyword>